<sequence length="217" mass="23643">MFGKVPKGNHNSQVSASLPLPVSLPRLQPLVTVAQSKPKPPSLSIPTPTPTPISLTLTLRETRKLRNERPSTFALQIQAQDGNPQAHRRAAANTGMLDGGKKCVTVTGTTGVGTSVFYAYFFSHFRKEETETWVIAMSIVMKDIAEVAGFKSGNDAGEQLARYTSSKREVVLDMVLEEAYVKKKKVLILCDGVKQTKSGGLFGWSFSQAPMRNGYAI</sequence>
<accession>G5AE11</accession>
<dbReference type="KEGG" id="psoj:PHYSODRAFT_341675"/>
<dbReference type="RefSeq" id="XP_009538310.1">
    <property type="nucleotide sequence ID" value="XM_009540015.1"/>
</dbReference>
<protein>
    <submittedName>
        <fullName evidence="1">Uncharacterized protein</fullName>
    </submittedName>
</protein>
<dbReference type="GeneID" id="20648123"/>
<evidence type="ECO:0000313" key="1">
    <source>
        <dbReference type="EMBL" id="EGZ06413.1"/>
    </source>
</evidence>
<dbReference type="Proteomes" id="UP000002640">
    <property type="component" value="Unassembled WGS sequence"/>
</dbReference>
<dbReference type="AlphaFoldDB" id="G5AE11"/>
<organism evidence="1 2">
    <name type="scientific">Phytophthora sojae (strain P6497)</name>
    <name type="common">Soybean stem and root rot agent</name>
    <name type="synonym">Phytophthora megasperma f. sp. glycines</name>
    <dbReference type="NCBI Taxonomy" id="1094619"/>
    <lineage>
        <taxon>Eukaryota</taxon>
        <taxon>Sar</taxon>
        <taxon>Stramenopiles</taxon>
        <taxon>Oomycota</taxon>
        <taxon>Peronosporomycetes</taxon>
        <taxon>Peronosporales</taxon>
        <taxon>Peronosporaceae</taxon>
        <taxon>Phytophthora</taxon>
    </lineage>
</organism>
<dbReference type="EMBL" id="JH159164">
    <property type="protein sequence ID" value="EGZ06413.1"/>
    <property type="molecule type" value="Genomic_DNA"/>
</dbReference>
<gene>
    <name evidence="1" type="ORF">PHYSODRAFT_341675</name>
</gene>
<name>G5AE11_PHYSP</name>
<evidence type="ECO:0000313" key="2">
    <source>
        <dbReference type="Proteomes" id="UP000002640"/>
    </source>
</evidence>
<proteinExistence type="predicted"/>
<dbReference type="InParanoid" id="G5AE11"/>
<keyword evidence="2" id="KW-1185">Reference proteome</keyword>
<reference evidence="1 2" key="1">
    <citation type="journal article" date="2006" name="Science">
        <title>Phytophthora genome sequences uncover evolutionary origins and mechanisms of pathogenesis.</title>
        <authorList>
            <person name="Tyler B.M."/>
            <person name="Tripathy S."/>
            <person name="Zhang X."/>
            <person name="Dehal P."/>
            <person name="Jiang R.H."/>
            <person name="Aerts A."/>
            <person name="Arredondo F.D."/>
            <person name="Baxter L."/>
            <person name="Bensasson D."/>
            <person name="Beynon J.L."/>
            <person name="Chapman J."/>
            <person name="Damasceno C.M."/>
            <person name="Dorrance A.E."/>
            <person name="Dou D."/>
            <person name="Dickerman A.W."/>
            <person name="Dubchak I.L."/>
            <person name="Garbelotto M."/>
            <person name="Gijzen M."/>
            <person name="Gordon S.G."/>
            <person name="Govers F."/>
            <person name="Grunwald N.J."/>
            <person name="Huang W."/>
            <person name="Ivors K.L."/>
            <person name="Jones R.W."/>
            <person name="Kamoun S."/>
            <person name="Krampis K."/>
            <person name="Lamour K.H."/>
            <person name="Lee M.K."/>
            <person name="McDonald W.H."/>
            <person name="Medina M."/>
            <person name="Meijer H.J."/>
            <person name="Nordberg E.K."/>
            <person name="Maclean D.J."/>
            <person name="Ospina-Giraldo M.D."/>
            <person name="Morris P.F."/>
            <person name="Phuntumart V."/>
            <person name="Putnam N.H."/>
            <person name="Rash S."/>
            <person name="Rose J.K."/>
            <person name="Sakihama Y."/>
            <person name="Salamov A.A."/>
            <person name="Savidor A."/>
            <person name="Scheuring C.F."/>
            <person name="Smith B.M."/>
            <person name="Sobral B.W."/>
            <person name="Terry A."/>
            <person name="Torto-Alalibo T.A."/>
            <person name="Win J."/>
            <person name="Xu Z."/>
            <person name="Zhang H."/>
            <person name="Grigoriev I.V."/>
            <person name="Rokhsar D.S."/>
            <person name="Boore J.L."/>
        </authorList>
    </citation>
    <scope>NUCLEOTIDE SEQUENCE [LARGE SCALE GENOMIC DNA]</scope>
    <source>
        <strain evidence="1 2">P6497</strain>
    </source>
</reference>